<dbReference type="EMBL" id="JAINUF010000016">
    <property type="protein sequence ID" value="KAJ8340703.1"/>
    <property type="molecule type" value="Genomic_DNA"/>
</dbReference>
<organism evidence="2 3">
    <name type="scientific">Synaphobranchus kaupii</name>
    <name type="common">Kaup's arrowtooth eel</name>
    <dbReference type="NCBI Taxonomy" id="118154"/>
    <lineage>
        <taxon>Eukaryota</taxon>
        <taxon>Metazoa</taxon>
        <taxon>Chordata</taxon>
        <taxon>Craniata</taxon>
        <taxon>Vertebrata</taxon>
        <taxon>Euteleostomi</taxon>
        <taxon>Actinopterygii</taxon>
        <taxon>Neopterygii</taxon>
        <taxon>Teleostei</taxon>
        <taxon>Anguilliformes</taxon>
        <taxon>Synaphobranchidae</taxon>
        <taxon>Synaphobranchus</taxon>
    </lineage>
</organism>
<accession>A0A9Q1EKY2</accession>
<evidence type="ECO:0000256" key="1">
    <source>
        <dbReference type="SAM" id="MobiDB-lite"/>
    </source>
</evidence>
<name>A0A9Q1EKY2_SYNKA</name>
<comment type="caution">
    <text evidence="2">The sequence shown here is derived from an EMBL/GenBank/DDBJ whole genome shotgun (WGS) entry which is preliminary data.</text>
</comment>
<proteinExistence type="predicted"/>
<keyword evidence="3" id="KW-1185">Reference proteome</keyword>
<feature type="region of interest" description="Disordered" evidence="1">
    <location>
        <begin position="13"/>
        <end position="74"/>
    </location>
</feature>
<gene>
    <name evidence="2" type="ORF">SKAU_G00353360</name>
</gene>
<evidence type="ECO:0000313" key="3">
    <source>
        <dbReference type="Proteomes" id="UP001152622"/>
    </source>
</evidence>
<feature type="compositionally biased region" description="Basic and acidic residues" evidence="1">
    <location>
        <begin position="55"/>
        <end position="73"/>
    </location>
</feature>
<protein>
    <submittedName>
        <fullName evidence="2">Uncharacterized protein</fullName>
    </submittedName>
</protein>
<feature type="compositionally biased region" description="Pro residues" evidence="1">
    <location>
        <begin position="193"/>
        <end position="207"/>
    </location>
</feature>
<feature type="region of interest" description="Disordered" evidence="1">
    <location>
        <begin position="193"/>
        <end position="253"/>
    </location>
</feature>
<feature type="compositionally biased region" description="Low complexity" evidence="1">
    <location>
        <begin position="208"/>
        <end position="220"/>
    </location>
</feature>
<feature type="compositionally biased region" description="Basic and acidic residues" evidence="1">
    <location>
        <begin position="240"/>
        <end position="253"/>
    </location>
</feature>
<dbReference type="AlphaFoldDB" id="A0A9Q1EKY2"/>
<reference evidence="2" key="1">
    <citation type="journal article" date="2023" name="Science">
        <title>Genome structures resolve the early diversification of teleost fishes.</title>
        <authorList>
            <person name="Parey E."/>
            <person name="Louis A."/>
            <person name="Montfort J."/>
            <person name="Bouchez O."/>
            <person name="Roques C."/>
            <person name="Iampietro C."/>
            <person name="Lluch J."/>
            <person name="Castinel A."/>
            <person name="Donnadieu C."/>
            <person name="Desvignes T."/>
            <person name="Floi Bucao C."/>
            <person name="Jouanno E."/>
            <person name="Wen M."/>
            <person name="Mejri S."/>
            <person name="Dirks R."/>
            <person name="Jansen H."/>
            <person name="Henkel C."/>
            <person name="Chen W.J."/>
            <person name="Zahm M."/>
            <person name="Cabau C."/>
            <person name="Klopp C."/>
            <person name="Thompson A.W."/>
            <person name="Robinson-Rechavi M."/>
            <person name="Braasch I."/>
            <person name="Lecointre G."/>
            <person name="Bobe J."/>
            <person name="Postlethwait J.H."/>
            <person name="Berthelot C."/>
            <person name="Roest Crollius H."/>
            <person name="Guiguen Y."/>
        </authorList>
    </citation>
    <scope>NUCLEOTIDE SEQUENCE</scope>
    <source>
        <strain evidence="2">WJC10195</strain>
    </source>
</reference>
<sequence>MSQASDFFLVLMGSPEPMQVLHKPPKQLSRDRREPEPPMAPVMTSPLQQVCGDTGGHKEETEREKENDRERKGCSFLSSLPNSPCLHSHDSTPPLPCSSSDELQHLERALGGVGQSGVEGKPWTRCYKERELQTPERGGPKCVLFRSPPGVMQDSLSVSLATPLWILCEPLSLSPGKRLRAYLLPPDHGFPLFSPPAPRRSPGPLLPLPQRFPADRGTWTRGRDARTARRRERHPLPRTPARDTSETPSQRERIRSHMKMVIDQLEGILKELKDVAKELREVSLRTPRKAANLFYSRD</sequence>
<dbReference type="Proteomes" id="UP001152622">
    <property type="component" value="Chromosome 16"/>
</dbReference>
<dbReference type="OrthoDB" id="9946710at2759"/>
<evidence type="ECO:0000313" key="2">
    <source>
        <dbReference type="EMBL" id="KAJ8340703.1"/>
    </source>
</evidence>